<dbReference type="Proteomes" id="UP000663829">
    <property type="component" value="Unassembled WGS sequence"/>
</dbReference>
<dbReference type="EMBL" id="CAJNOQ010013705">
    <property type="protein sequence ID" value="CAF1327109.1"/>
    <property type="molecule type" value="Genomic_DNA"/>
</dbReference>
<dbReference type="AlphaFoldDB" id="A0A815FJX2"/>
<protein>
    <submittedName>
        <fullName evidence="2">Uncharacterized protein</fullName>
    </submittedName>
</protein>
<evidence type="ECO:0000313" key="3">
    <source>
        <dbReference type="EMBL" id="CAF3719540.1"/>
    </source>
</evidence>
<evidence type="ECO:0000313" key="1">
    <source>
        <dbReference type="EMBL" id="CAF0944833.1"/>
    </source>
</evidence>
<reference evidence="2" key="1">
    <citation type="submission" date="2021-02" db="EMBL/GenBank/DDBJ databases">
        <authorList>
            <person name="Nowell W R."/>
        </authorList>
    </citation>
    <scope>NUCLEOTIDE SEQUENCE</scope>
</reference>
<dbReference type="InterPro" id="IPR011990">
    <property type="entry name" value="TPR-like_helical_dom_sf"/>
</dbReference>
<comment type="caution">
    <text evidence="2">The sequence shown here is derived from an EMBL/GenBank/DDBJ whole genome shotgun (WGS) entry which is preliminary data.</text>
</comment>
<proteinExistence type="predicted"/>
<dbReference type="Gene3D" id="1.25.40.10">
    <property type="entry name" value="Tetratricopeptide repeat domain"/>
    <property type="match status" value="1"/>
</dbReference>
<dbReference type="Proteomes" id="UP000681722">
    <property type="component" value="Unassembled WGS sequence"/>
</dbReference>
<evidence type="ECO:0000313" key="5">
    <source>
        <dbReference type="Proteomes" id="UP000663829"/>
    </source>
</evidence>
<dbReference type="SUPFAM" id="SSF48452">
    <property type="entry name" value="TPR-like"/>
    <property type="match status" value="1"/>
</dbReference>
<sequence>MGDIKRAAKYYEMVVSEQLADNVEVGRMYVLAGDVQVMRHNFDEALKNYEISLEIYSMSTTNECIADVYRKIGHLKHLQLDYESTVFYCNKALKNYMLQPQSDTSNSSICLTIYMLGDALRHLK</sequence>
<dbReference type="Proteomes" id="UP000682733">
    <property type="component" value="Unassembled WGS sequence"/>
</dbReference>
<gene>
    <name evidence="2" type="ORF">GPM918_LOCUS29760</name>
    <name evidence="1" type="ORF">OVA965_LOCUS11832</name>
    <name evidence="4" type="ORF">SRO942_LOCUS30349</name>
    <name evidence="3" type="ORF">TMI583_LOCUS11836</name>
</gene>
<accession>A0A815FJX2</accession>
<evidence type="ECO:0000313" key="2">
    <source>
        <dbReference type="EMBL" id="CAF1327109.1"/>
    </source>
</evidence>
<dbReference type="EMBL" id="CAJOBC010050953">
    <property type="protein sequence ID" value="CAF4177594.1"/>
    <property type="molecule type" value="Genomic_DNA"/>
</dbReference>
<dbReference type="EMBL" id="CAJNOK010004653">
    <property type="protein sequence ID" value="CAF0944833.1"/>
    <property type="molecule type" value="Genomic_DNA"/>
</dbReference>
<evidence type="ECO:0000313" key="4">
    <source>
        <dbReference type="EMBL" id="CAF4177594.1"/>
    </source>
</evidence>
<name>A0A815FJX2_9BILA</name>
<keyword evidence="5" id="KW-1185">Reference proteome</keyword>
<dbReference type="Proteomes" id="UP000677228">
    <property type="component" value="Unassembled WGS sequence"/>
</dbReference>
<organism evidence="2 5">
    <name type="scientific">Didymodactylos carnosus</name>
    <dbReference type="NCBI Taxonomy" id="1234261"/>
    <lineage>
        <taxon>Eukaryota</taxon>
        <taxon>Metazoa</taxon>
        <taxon>Spiralia</taxon>
        <taxon>Gnathifera</taxon>
        <taxon>Rotifera</taxon>
        <taxon>Eurotatoria</taxon>
        <taxon>Bdelloidea</taxon>
        <taxon>Philodinida</taxon>
        <taxon>Philodinidae</taxon>
        <taxon>Didymodactylos</taxon>
    </lineage>
</organism>
<dbReference type="EMBL" id="CAJOBA010004658">
    <property type="protein sequence ID" value="CAF3719540.1"/>
    <property type="molecule type" value="Genomic_DNA"/>
</dbReference>